<dbReference type="AlphaFoldDB" id="A0A9N9JP17"/>
<sequence>YVNNLVIDNEKYLTYLPHDGFNNQRNALENAIFISWFLNRTLIIPPLILFEGVAPVIGKPLNRTYNFLSKNIISTKNQFKYCFKSYSRCSSVFCFEEGQRNCTIVTYTIYDWEELLDFTFLKNNIKYIHRQDFNYSHLLESLNIYSSSEAYNVTKDENQYQQRYYDDATSTIELFRFKERVNLIDLRKRTEKLIHFGSLFSSNRTVRQLPESIEFWNKLMMNMLPNNPIIIKTVDKIINKIGGIDSYIGAHARLKDGHFISRRNETVQGLIERIQTDFKDEVCLTTKIYLAVDVERDHESLQPLFQTFSCIYVLEDFNDFLVPLKYLKNPKDGMYLYEFLVPLVDLIVASKGIKFYGSSKSTFSGYAKQLNEAWIR</sequence>
<keyword evidence="2" id="KW-1185">Reference proteome</keyword>
<dbReference type="PANTHER" id="PTHR36050:SF1">
    <property type="entry name" value="O-FUCOSYLTRANSFERASE 30"/>
    <property type="match status" value="1"/>
</dbReference>
<evidence type="ECO:0000313" key="2">
    <source>
        <dbReference type="Proteomes" id="UP000789405"/>
    </source>
</evidence>
<dbReference type="Gene3D" id="3.40.50.11340">
    <property type="match status" value="1"/>
</dbReference>
<name>A0A9N9JP17_9GLOM</name>
<protein>
    <submittedName>
        <fullName evidence="1">12868_t:CDS:1</fullName>
    </submittedName>
</protein>
<dbReference type="PANTHER" id="PTHR36050">
    <property type="entry name" value="O-FUCOSYLTRANSFERASE 30"/>
    <property type="match status" value="1"/>
</dbReference>
<feature type="non-terminal residue" evidence="1">
    <location>
        <position position="1"/>
    </location>
</feature>
<reference evidence="1" key="1">
    <citation type="submission" date="2021-06" db="EMBL/GenBank/DDBJ databases">
        <authorList>
            <person name="Kallberg Y."/>
            <person name="Tangrot J."/>
            <person name="Rosling A."/>
        </authorList>
    </citation>
    <scope>NUCLEOTIDE SEQUENCE</scope>
    <source>
        <strain evidence="1">MA453B</strain>
    </source>
</reference>
<gene>
    <name evidence="1" type="ORF">DERYTH_LOCUS21389</name>
</gene>
<dbReference type="EMBL" id="CAJVPY010027177">
    <property type="protein sequence ID" value="CAG8790815.1"/>
    <property type="molecule type" value="Genomic_DNA"/>
</dbReference>
<dbReference type="OrthoDB" id="1882547at2759"/>
<dbReference type="Proteomes" id="UP000789405">
    <property type="component" value="Unassembled WGS sequence"/>
</dbReference>
<comment type="caution">
    <text evidence="1">The sequence shown here is derived from an EMBL/GenBank/DDBJ whole genome shotgun (WGS) entry which is preliminary data.</text>
</comment>
<evidence type="ECO:0000313" key="1">
    <source>
        <dbReference type="EMBL" id="CAG8790815.1"/>
    </source>
</evidence>
<organism evidence="1 2">
    <name type="scientific">Dentiscutata erythropus</name>
    <dbReference type="NCBI Taxonomy" id="1348616"/>
    <lineage>
        <taxon>Eukaryota</taxon>
        <taxon>Fungi</taxon>
        <taxon>Fungi incertae sedis</taxon>
        <taxon>Mucoromycota</taxon>
        <taxon>Glomeromycotina</taxon>
        <taxon>Glomeromycetes</taxon>
        <taxon>Diversisporales</taxon>
        <taxon>Gigasporaceae</taxon>
        <taxon>Dentiscutata</taxon>
    </lineage>
</organism>
<dbReference type="Gene3D" id="3.40.50.11350">
    <property type="match status" value="1"/>
</dbReference>
<proteinExistence type="predicted"/>
<accession>A0A9N9JP17</accession>